<dbReference type="AlphaFoldDB" id="A0A851GAC3"/>
<dbReference type="Proteomes" id="UP000557872">
    <property type="component" value="Unassembled WGS sequence"/>
</dbReference>
<organism evidence="2 3">
    <name type="scientific">Oceaniferula marina</name>
    <dbReference type="NCBI Taxonomy" id="2748318"/>
    <lineage>
        <taxon>Bacteria</taxon>
        <taxon>Pseudomonadati</taxon>
        <taxon>Verrucomicrobiota</taxon>
        <taxon>Verrucomicrobiia</taxon>
        <taxon>Verrucomicrobiales</taxon>
        <taxon>Verrucomicrobiaceae</taxon>
        <taxon>Oceaniferula</taxon>
    </lineage>
</organism>
<keyword evidence="3" id="KW-1185">Reference proteome</keyword>
<evidence type="ECO:0000256" key="1">
    <source>
        <dbReference type="SAM" id="Phobius"/>
    </source>
</evidence>
<reference evidence="2 3" key="1">
    <citation type="submission" date="2020-07" db="EMBL/GenBank/DDBJ databases">
        <title>Roseicoccus Jingziensis gen. nov., sp. nov., isolated from coastal seawater.</title>
        <authorList>
            <person name="Feng X."/>
        </authorList>
    </citation>
    <scope>NUCLEOTIDE SEQUENCE [LARGE SCALE GENOMIC DNA]</scope>
    <source>
        <strain evidence="2 3">N1E253</strain>
    </source>
</reference>
<feature type="transmembrane region" description="Helical" evidence="1">
    <location>
        <begin position="12"/>
        <end position="32"/>
    </location>
</feature>
<keyword evidence="1" id="KW-0472">Membrane</keyword>
<keyword evidence="1" id="KW-1133">Transmembrane helix</keyword>
<accession>A0A851GAC3</accession>
<feature type="transmembrane region" description="Helical" evidence="1">
    <location>
        <begin position="186"/>
        <end position="205"/>
    </location>
</feature>
<feature type="transmembrane region" description="Helical" evidence="1">
    <location>
        <begin position="162"/>
        <end position="179"/>
    </location>
</feature>
<dbReference type="RefSeq" id="WP_178930702.1">
    <property type="nucleotide sequence ID" value="NZ_JACBAZ010000001.1"/>
</dbReference>
<dbReference type="EMBL" id="JACBAZ010000001">
    <property type="protein sequence ID" value="NWK54159.1"/>
    <property type="molecule type" value="Genomic_DNA"/>
</dbReference>
<comment type="caution">
    <text evidence="2">The sequence shown here is derived from an EMBL/GenBank/DDBJ whole genome shotgun (WGS) entry which is preliminary data.</text>
</comment>
<protein>
    <submittedName>
        <fullName evidence="2">Uncharacterized protein</fullName>
    </submittedName>
</protein>
<gene>
    <name evidence="2" type="ORF">HW115_00935</name>
</gene>
<proteinExistence type="predicted"/>
<feature type="transmembrane region" description="Helical" evidence="1">
    <location>
        <begin position="73"/>
        <end position="94"/>
    </location>
</feature>
<feature type="transmembrane region" description="Helical" evidence="1">
    <location>
        <begin position="370"/>
        <end position="392"/>
    </location>
</feature>
<dbReference type="GO" id="GO:0004143">
    <property type="term" value="F:ATP-dependent diacylglycerol kinase activity"/>
    <property type="evidence" value="ECO:0007669"/>
    <property type="project" value="InterPro"/>
</dbReference>
<evidence type="ECO:0000313" key="2">
    <source>
        <dbReference type="EMBL" id="NWK54159.1"/>
    </source>
</evidence>
<feature type="transmembrane region" description="Helical" evidence="1">
    <location>
        <begin position="44"/>
        <end position="67"/>
    </location>
</feature>
<dbReference type="PANTHER" id="PTHR31303:SF1">
    <property type="entry name" value="CTP-DEPENDENT DIACYLGLYCEROL KINASE 1"/>
    <property type="match status" value="1"/>
</dbReference>
<evidence type="ECO:0000313" key="3">
    <source>
        <dbReference type="Proteomes" id="UP000557872"/>
    </source>
</evidence>
<feature type="transmembrane region" description="Helical" evidence="1">
    <location>
        <begin position="115"/>
        <end position="142"/>
    </location>
</feature>
<feature type="transmembrane region" description="Helical" evidence="1">
    <location>
        <begin position="340"/>
        <end position="358"/>
    </location>
</feature>
<feature type="transmembrane region" description="Helical" evidence="1">
    <location>
        <begin position="317"/>
        <end position="334"/>
    </location>
</feature>
<dbReference type="InterPro" id="IPR037997">
    <property type="entry name" value="Dgk1-like"/>
</dbReference>
<keyword evidence="1" id="KW-0812">Transmembrane</keyword>
<feature type="transmembrane region" description="Helical" evidence="1">
    <location>
        <begin position="217"/>
        <end position="243"/>
    </location>
</feature>
<name>A0A851GAC3_9BACT</name>
<feature type="transmembrane region" description="Helical" evidence="1">
    <location>
        <begin position="288"/>
        <end position="305"/>
    </location>
</feature>
<dbReference type="PANTHER" id="PTHR31303">
    <property type="entry name" value="CTP-DEPENDENT DIACYLGLYCEROL KINASE 1"/>
    <property type="match status" value="1"/>
</dbReference>
<sequence length="393" mass="42907">MGFICLSFPWLFQSVLAVQILACSAVILLLVIRLSNLRNSVGSALFSVERLSIGELLFPAAVAWLFTLSWDQPVLYCISLLLLTLADSAGALAGSKLGKQYYQTAGASKTLEGSIAFFITAALCTALPLYTLTHLPIAQVILLALNIALFTTAVEGASGHGIDNLLIPIGAFLLLDYYTGLSGHQLLIRSTALMILLAVLLATHHKHTLNGGAILTALLYSFAAFTLGGIPCLLATILLFIRHIIVQHRLTREQVFVHSIDVILAISIPSLAWLTLGRGQSLGYTESQFGFICTLAIIIYMLNTGTQKHLHQKRPNMWPGMFLTVLVLTPSLFIKVPMQHYLPVLLIAPVLAWLYFHWREPTGQATIYHWIKLSLLAAIGSIANMLITLVILS</sequence>
<feature type="transmembrane region" description="Helical" evidence="1">
    <location>
        <begin position="255"/>
        <end position="276"/>
    </location>
</feature>